<dbReference type="SMART" id="SM00448">
    <property type="entry name" value="REC"/>
    <property type="match status" value="1"/>
</dbReference>
<feature type="modified residue" description="4-aspartylphosphate" evidence="2">
    <location>
        <position position="53"/>
    </location>
</feature>
<name>F5R793_METUF</name>
<evidence type="ECO:0000313" key="4">
    <source>
        <dbReference type="EMBL" id="EGK73568.1"/>
    </source>
</evidence>
<gene>
    <name evidence="4" type="ORF">METUNv1_00198</name>
</gene>
<dbReference type="PANTHER" id="PTHR44591">
    <property type="entry name" value="STRESS RESPONSE REGULATOR PROTEIN 1"/>
    <property type="match status" value="1"/>
</dbReference>
<dbReference type="SUPFAM" id="SSF52172">
    <property type="entry name" value="CheY-like"/>
    <property type="match status" value="1"/>
</dbReference>
<organism evidence="4 5">
    <name type="scientific">Methyloversatilis universalis (strain ATCC BAA-1314 / DSM 25237 / JCM 13912 / CCUG 52030 / FAM5)</name>
    <dbReference type="NCBI Taxonomy" id="1000565"/>
    <lineage>
        <taxon>Bacteria</taxon>
        <taxon>Pseudomonadati</taxon>
        <taxon>Pseudomonadota</taxon>
        <taxon>Betaproteobacteria</taxon>
        <taxon>Nitrosomonadales</taxon>
        <taxon>Sterolibacteriaceae</taxon>
        <taxon>Methyloversatilis</taxon>
    </lineage>
</organism>
<proteinExistence type="predicted"/>
<evidence type="ECO:0000313" key="5">
    <source>
        <dbReference type="Proteomes" id="UP000005019"/>
    </source>
</evidence>
<protein>
    <submittedName>
        <fullName evidence="4">Transcription regulator protein</fullName>
    </submittedName>
</protein>
<dbReference type="PROSITE" id="PS50110">
    <property type="entry name" value="RESPONSE_REGULATORY"/>
    <property type="match status" value="1"/>
</dbReference>
<dbReference type="Pfam" id="PF00072">
    <property type="entry name" value="Response_reg"/>
    <property type="match status" value="1"/>
</dbReference>
<dbReference type="CDD" id="cd17535">
    <property type="entry name" value="REC_NarL-like"/>
    <property type="match status" value="1"/>
</dbReference>
<dbReference type="Gene3D" id="3.40.50.2300">
    <property type="match status" value="1"/>
</dbReference>
<dbReference type="InterPro" id="IPR011006">
    <property type="entry name" value="CheY-like_superfamily"/>
</dbReference>
<dbReference type="EMBL" id="AFHG01000028">
    <property type="protein sequence ID" value="EGK73568.1"/>
    <property type="molecule type" value="Genomic_DNA"/>
</dbReference>
<dbReference type="GO" id="GO:0000160">
    <property type="term" value="P:phosphorelay signal transduction system"/>
    <property type="evidence" value="ECO:0007669"/>
    <property type="project" value="InterPro"/>
</dbReference>
<feature type="domain" description="Response regulatory" evidence="3">
    <location>
        <begin position="2"/>
        <end position="118"/>
    </location>
</feature>
<evidence type="ECO:0000256" key="1">
    <source>
        <dbReference type="ARBA" id="ARBA00022553"/>
    </source>
</evidence>
<keyword evidence="5" id="KW-1185">Reference proteome</keyword>
<dbReference type="AlphaFoldDB" id="F5R793"/>
<dbReference type="InterPro" id="IPR058245">
    <property type="entry name" value="NreC/VraR/RcsB-like_REC"/>
</dbReference>
<dbReference type="eggNOG" id="COG0784">
    <property type="taxonomic scope" value="Bacteria"/>
</dbReference>
<dbReference type="InterPro" id="IPR001789">
    <property type="entry name" value="Sig_transdc_resp-reg_receiver"/>
</dbReference>
<reference evidence="4 5" key="1">
    <citation type="journal article" date="2011" name="J. Bacteriol.">
        <title>Genome sequence of Methyloversatilis universalis FAM5T, a methylotrophic representative of the order Rhodocyclales.</title>
        <authorList>
            <person name="Kittichotirat W."/>
            <person name="Good N.M."/>
            <person name="Hall R."/>
            <person name="Bringel F."/>
            <person name="Lajus A."/>
            <person name="Medigue C."/>
            <person name="Smalley N.E."/>
            <person name="Beck D."/>
            <person name="Bumgarner R."/>
            <person name="Vuilleumier S."/>
            <person name="Kalyuzhnaya M.G."/>
        </authorList>
    </citation>
    <scope>NUCLEOTIDE SEQUENCE [LARGE SCALE GENOMIC DNA]</scope>
    <source>
        <strain evidence="5">ATCC BAA-1314 / JCM 13912 / FAM5</strain>
    </source>
</reference>
<dbReference type="PANTHER" id="PTHR44591:SF3">
    <property type="entry name" value="RESPONSE REGULATORY DOMAIN-CONTAINING PROTEIN"/>
    <property type="match status" value="1"/>
</dbReference>
<evidence type="ECO:0000256" key="2">
    <source>
        <dbReference type="PROSITE-ProRule" id="PRU00169"/>
    </source>
</evidence>
<dbReference type="STRING" id="1000565.METUNv1_00198"/>
<dbReference type="InterPro" id="IPR050595">
    <property type="entry name" value="Bact_response_regulator"/>
</dbReference>
<evidence type="ECO:0000259" key="3">
    <source>
        <dbReference type="PROSITE" id="PS50110"/>
    </source>
</evidence>
<sequence length="120" mass="13062">MRVLLVEDSILIRKHLVALLEDSEGVAVCGEVDTEADALTALRVGRFDAVVVDLQLREGSGFGVLQHLKLHHPDLLAIVLTNSNTAAMRARSLALGAHHFLDKSSEFERVAELLEGLRGN</sequence>
<dbReference type="Proteomes" id="UP000005019">
    <property type="component" value="Unassembled WGS sequence"/>
</dbReference>
<keyword evidence="1 2" id="KW-0597">Phosphoprotein</keyword>
<comment type="caution">
    <text evidence="4">The sequence shown here is derived from an EMBL/GenBank/DDBJ whole genome shotgun (WGS) entry which is preliminary data.</text>
</comment>
<accession>F5R793</accession>